<evidence type="ECO:0000313" key="2">
    <source>
        <dbReference type="Proteomes" id="UP001234178"/>
    </source>
</evidence>
<reference evidence="1 2" key="1">
    <citation type="journal article" date="2023" name="Nucleic Acids Res.">
        <title>The hologenome of Daphnia magna reveals possible DNA methylation and microbiome-mediated evolution of the host genome.</title>
        <authorList>
            <person name="Chaturvedi A."/>
            <person name="Li X."/>
            <person name="Dhandapani V."/>
            <person name="Marshall H."/>
            <person name="Kissane S."/>
            <person name="Cuenca-Cambronero M."/>
            <person name="Asole G."/>
            <person name="Calvet F."/>
            <person name="Ruiz-Romero M."/>
            <person name="Marangio P."/>
            <person name="Guigo R."/>
            <person name="Rago D."/>
            <person name="Mirbahai L."/>
            <person name="Eastwood N."/>
            <person name="Colbourne J.K."/>
            <person name="Zhou J."/>
            <person name="Mallon E."/>
            <person name="Orsini L."/>
        </authorList>
    </citation>
    <scope>NUCLEOTIDE SEQUENCE [LARGE SCALE GENOMIC DNA]</scope>
    <source>
        <strain evidence="1">LRV0_1</strain>
    </source>
</reference>
<sequence>MPFQKCSDFFTMMMQFLFFGKGQRLCLLDGASIFIDPSPPDCQGQKAWPCFCVSFLVYRSLCVLYAAGRRTAARKVTRSNRPNKD</sequence>
<name>A0ABQ9ZTG9_9CRUS</name>
<dbReference type="EMBL" id="JAOYFB010000005">
    <property type="protein sequence ID" value="KAK4016218.1"/>
    <property type="molecule type" value="Genomic_DNA"/>
</dbReference>
<evidence type="ECO:0000313" key="1">
    <source>
        <dbReference type="EMBL" id="KAK4016218.1"/>
    </source>
</evidence>
<dbReference type="Proteomes" id="UP001234178">
    <property type="component" value="Unassembled WGS sequence"/>
</dbReference>
<comment type="caution">
    <text evidence="1">The sequence shown here is derived from an EMBL/GenBank/DDBJ whole genome shotgun (WGS) entry which is preliminary data.</text>
</comment>
<organism evidence="1 2">
    <name type="scientific">Daphnia magna</name>
    <dbReference type="NCBI Taxonomy" id="35525"/>
    <lineage>
        <taxon>Eukaryota</taxon>
        <taxon>Metazoa</taxon>
        <taxon>Ecdysozoa</taxon>
        <taxon>Arthropoda</taxon>
        <taxon>Crustacea</taxon>
        <taxon>Branchiopoda</taxon>
        <taxon>Diplostraca</taxon>
        <taxon>Cladocera</taxon>
        <taxon>Anomopoda</taxon>
        <taxon>Daphniidae</taxon>
        <taxon>Daphnia</taxon>
    </lineage>
</organism>
<protein>
    <submittedName>
        <fullName evidence="1">Uncharacterized protein</fullName>
    </submittedName>
</protein>
<keyword evidence="2" id="KW-1185">Reference proteome</keyword>
<gene>
    <name evidence="1" type="ORF">OUZ56_031169</name>
</gene>
<accession>A0ABQ9ZTG9</accession>
<proteinExistence type="predicted"/>